<evidence type="ECO:0008006" key="4">
    <source>
        <dbReference type="Google" id="ProtNLM"/>
    </source>
</evidence>
<dbReference type="InterPro" id="IPR036322">
    <property type="entry name" value="WD40_repeat_dom_sf"/>
</dbReference>
<dbReference type="PANTHER" id="PTHR44414:SF1">
    <property type="entry name" value="PROTEIN NEDD1"/>
    <property type="match status" value="1"/>
</dbReference>
<dbReference type="InterPro" id="IPR052818">
    <property type="entry name" value="NEDD1_Spindle_Assembly"/>
</dbReference>
<dbReference type="GO" id="GO:0036064">
    <property type="term" value="C:ciliary basal body"/>
    <property type="evidence" value="ECO:0007669"/>
    <property type="project" value="TreeGrafter"/>
</dbReference>
<reference evidence="2 3" key="1">
    <citation type="submission" date="2022-05" db="EMBL/GenBank/DDBJ databases">
        <title>A multi-omics perspective on studying reproductive biology in Daphnia sinensis.</title>
        <authorList>
            <person name="Jia J."/>
        </authorList>
    </citation>
    <scope>NUCLEOTIDE SEQUENCE [LARGE SCALE GENOMIC DNA]</scope>
    <source>
        <strain evidence="2 3">WSL</strain>
    </source>
</reference>
<accession>A0AAD5KM91</accession>
<dbReference type="SUPFAM" id="SSF50978">
    <property type="entry name" value="WD40 repeat-like"/>
    <property type="match status" value="1"/>
</dbReference>
<dbReference type="GO" id="GO:0007020">
    <property type="term" value="P:microtubule nucleation"/>
    <property type="evidence" value="ECO:0007669"/>
    <property type="project" value="TreeGrafter"/>
</dbReference>
<dbReference type="Pfam" id="PF00400">
    <property type="entry name" value="WD40"/>
    <property type="match status" value="1"/>
</dbReference>
<gene>
    <name evidence="2" type="ORF">GHT06_017764</name>
</gene>
<dbReference type="Proteomes" id="UP000820818">
    <property type="component" value="Linkage Group LG7"/>
</dbReference>
<proteinExistence type="predicted"/>
<sequence>MAPGKYCWVVAAETCQIWNDNFETLHKFDNGNVMDVAWSHDGSILAFAKKNSKKIFTASIGLQIYENHTSLLEGEATAVGFSNETLLVGTNMGNIVLWDYTKHKLIRKYDGVDKSAVCRIQSNNSIIACGHQGGVIQIYGIKTGQAIGQYSIRNSAGLRDLKISSVKNSLMAAAFNSGTVAAWNTVSSKGNNSLVVEFTGAHQSPASAVALSPVTDILMVSGGLDKNVILYDWPKKKILKKIEIDSPVTAIEFLPDGTSLVVGTNRGKVLVYDLRAISTPVQSMVAHTSPITKLLCRSCTQIPDKTESGILTSSIPCSGERLLPSSAKEGPEKPSHFPFLSPLTCELEPHTELSFMPEDGSSGCCTNFPGVGLENESKELEHKNSSLFSPLKGGDTSADVISSPSLATSPLLKYKGKIYKEHDLPLHNQMVSIVTEDDTEAPVRSTSVDISIPKEGISNLQECKQTENIIPNSSGSTDFQAEFIRRIVHDVEDNLREVLRCRFGDLIIQSAQQFLTLQLRRQIHKLKKHAQAEDQTASAEMAQLSKEVAEAERRFKLYQSEFRAAEGRLKYLAEIA</sequence>
<dbReference type="GO" id="GO:0000278">
    <property type="term" value="P:mitotic cell cycle"/>
    <property type="evidence" value="ECO:0007669"/>
    <property type="project" value="TreeGrafter"/>
</dbReference>
<name>A0AAD5KM91_9CRUS</name>
<dbReference type="GO" id="GO:0043015">
    <property type="term" value="F:gamma-tubulin binding"/>
    <property type="evidence" value="ECO:0007669"/>
    <property type="project" value="TreeGrafter"/>
</dbReference>
<dbReference type="AlphaFoldDB" id="A0AAD5KM91"/>
<dbReference type="Gene3D" id="2.130.10.10">
    <property type="entry name" value="YVTN repeat-like/Quinoprotein amine dehydrogenase"/>
    <property type="match status" value="2"/>
</dbReference>
<evidence type="ECO:0000256" key="1">
    <source>
        <dbReference type="SAM" id="Coils"/>
    </source>
</evidence>
<evidence type="ECO:0000313" key="2">
    <source>
        <dbReference type="EMBL" id="KAI9555249.1"/>
    </source>
</evidence>
<dbReference type="EMBL" id="WJBH02000007">
    <property type="protein sequence ID" value="KAI9555249.1"/>
    <property type="molecule type" value="Genomic_DNA"/>
</dbReference>
<dbReference type="InterPro" id="IPR015943">
    <property type="entry name" value="WD40/YVTN_repeat-like_dom_sf"/>
</dbReference>
<dbReference type="GO" id="GO:0005737">
    <property type="term" value="C:cytoplasm"/>
    <property type="evidence" value="ECO:0007669"/>
    <property type="project" value="TreeGrafter"/>
</dbReference>
<evidence type="ECO:0000313" key="3">
    <source>
        <dbReference type="Proteomes" id="UP000820818"/>
    </source>
</evidence>
<dbReference type="InterPro" id="IPR001680">
    <property type="entry name" value="WD40_rpt"/>
</dbReference>
<dbReference type="GO" id="GO:0005813">
    <property type="term" value="C:centrosome"/>
    <property type="evidence" value="ECO:0007669"/>
    <property type="project" value="TreeGrafter"/>
</dbReference>
<dbReference type="GO" id="GO:0005814">
    <property type="term" value="C:centriole"/>
    <property type="evidence" value="ECO:0007669"/>
    <property type="project" value="TreeGrafter"/>
</dbReference>
<keyword evidence="1" id="KW-0175">Coiled coil</keyword>
<comment type="caution">
    <text evidence="2">The sequence shown here is derived from an EMBL/GenBank/DDBJ whole genome shotgun (WGS) entry which is preliminary data.</text>
</comment>
<keyword evidence="3" id="KW-1185">Reference proteome</keyword>
<dbReference type="PANTHER" id="PTHR44414">
    <property type="entry name" value="PROTEIN NEDD1"/>
    <property type="match status" value="1"/>
</dbReference>
<dbReference type="SMART" id="SM00320">
    <property type="entry name" value="WD40"/>
    <property type="match status" value="6"/>
</dbReference>
<organism evidence="2 3">
    <name type="scientific">Daphnia sinensis</name>
    <dbReference type="NCBI Taxonomy" id="1820382"/>
    <lineage>
        <taxon>Eukaryota</taxon>
        <taxon>Metazoa</taxon>
        <taxon>Ecdysozoa</taxon>
        <taxon>Arthropoda</taxon>
        <taxon>Crustacea</taxon>
        <taxon>Branchiopoda</taxon>
        <taxon>Diplostraca</taxon>
        <taxon>Cladocera</taxon>
        <taxon>Anomopoda</taxon>
        <taxon>Daphniidae</taxon>
        <taxon>Daphnia</taxon>
        <taxon>Daphnia similis group</taxon>
    </lineage>
</organism>
<protein>
    <recommendedName>
        <fullName evidence="4">Anaphase-promoting complex subunit 4 WD40 domain-containing protein</fullName>
    </recommendedName>
</protein>
<dbReference type="GO" id="GO:0000922">
    <property type="term" value="C:spindle pole"/>
    <property type="evidence" value="ECO:0007669"/>
    <property type="project" value="TreeGrafter"/>
</dbReference>
<feature type="coiled-coil region" evidence="1">
    <location>
        <begin position="527"/>
        <end position="568"/>
    </location>
</feature>